<evidence type="ECO:0000256" key="5">
    <source>
        <dbReference type="ARBA" id="ARBA00023242"/>
    </source>
</evidence>
<dbReference type="CDD" id="cd00074">
    <property type="entry name" value="HFD_H2A"/>
    <property type="match status" value="1"/>
</dbReference>
<comment type="subcellular location">
    <subcellularLocation>
        <location evidence="2">Chromosome</location>
    </subcellularLocation>
    <subcellularLocation>
        <location evidence="1 6">Nucleus</location>
    </subcellularLocation>
</comment>
<gene>
    <name evidence="7" type="ORF">HYC85_004108</name>
</gene>
<keyword evidence="6" id="KW-0238">DNA-binding</keyword>
<dbReference type="GO" id="GO:0005634">
    <property type="term" value="C:nucleus"/>
    <property type="evidence" value="ECO:0007669"/>
    <property type="project" value="UniProtKB-SubCell"/>
</dbReference>
<comment type="caution">
    <text evidence="7">The sequence shown here is derived from an EMBL/GenBank/DDBJ whole genome shotgun (WGS) entry which is preliminary data.</text>
</comment>
<evidence type="ECO:0000256" key="2">
    <source>
        <dbReference type="ARBA" id="ARBA00004286"/>
    </source>
</evidence>
<dbReference type="PRINTS" id="PR00620">
    <property type="entry name" value="HISTONEH2A"/>
</dbReference>
<name>A0A7J7HVK1_CAMSI</name>
<dbReference type="SMART" id="SM00414">
    <property type="entry name" value="H2A"/>
    <property type="match status" value="1"/>
</dbReference>
<evidence type="ECO:0000313" key="7">
    <source>
        <dbReference type="EMBL" id="KAF5956883.1"/>
    </source>
</evidence>
<dbReference type="Proteomes" id="UP000593564">
    <property type="component" value="Unassembled WGS sequence"/>
</dbReference>
<dbReference type="PROSITE" id="PS00046">
    <property type="entry name" value="HISTONE_H2A"/>
    <property type="match status" value="1"/>
</dbReference>
<keyword evidence="8" id="KW-1185">Reference proteome</keyword>
<sequence length="171" mass="18518">MSMTADLDETLLIGSSSFPYFMLVAVEVIPLETTTSQSLHCSPDKKVASRHQSLLSRLFVSRETSFLIGNPEKMEKVKKGAGGRKVGGPKKKPVSQSVKAGLQFPVGRIGRYLKKGRYSQHVGTGAPVYLAAVLEYLAAEVSLSLKICEFSLSLFCGIFLGKIGLSLVFNC</sequence>
<comment type="similarity">
    <text evidence="3 6">Belongs to the histone H2A family.</text>
</comment>
<evidence type="ECO:0000313" key="8">
    <source>
        <dbReference type="Proteomes" id="UP000593564"/>
    </source>
</evidence>
<dbReference type="EMBL" id="JACBKZ010000002">
    <property type="protein sequence ID" value="KAF5956883.1"/>
    <property type="molecule type" value="Genomic_DNA"/>
</dbReference>
<dbReference type="AlphaFoldDB" id="A0A7J7HVK1"/>
<dbReference type="SUPFAM" id="SSF47113">
    <property type="entry name" value="Histone-fold"/>
    <property type="match status" value="1"/>
</dbReference>
<dbReference type="GO" id="GO:0000786">
    <property type="term" value="C:nucleosome"/>
    <property type="evidence" value="ECO:0007669"/>
    <property type="project" value="UniProtKB-KW"/>
</dbReference>
<evidence type="ECO:0000256" key="1">
    <source>
        <dbReference type="ARBA" id="ARBA00004123"/>
    </source>
</evidence>
<comment type="subunit">
    <text evidence="6">The nucleosome is a histone octamer containing two molecules each of H2A, H2B, H3 and H4 assembled in one H3-H4 heterotetramer and two H2A-H2B heterodimers. The octamer wraps approximately 147 bp of DNA.</text>
</comment>
<accession>A0A7J7HVK1</accession>
<dbReference type="InterPro" id="IPR032458">
    <property type="entry name" value="Histone_H2A_CS"/>
</dbReference>
<reference evidence="7 8" key="2">
    <citation type="submission" date="2020-07" db="EMBL/GenBank/DDBJ databases">
        <title>Genome assembly of wild tea tree DASZ reveals pedigree and selection history of tea varieties.</title>
        <authorList>
            <person name="Zhang W."/>
        </authorList>
    </citation>
    <scope>NUCLEOTIDE SEQUENCE [LARGE SCALE GENOMIC DNA]</scope>
    <source>
        <strain evidence="8">cv. G240</strain>
        <tissue evidence="7">Leaf</tissue>
    </source>
</reference>
<dbReference type="GO" id="GO:0030527">
    <property type="term" value="F:structural constituent of chromatin"/>
    <property type="evidence" value="ECO:0007669"/>
    <property type="project" value="InterPro"/>
</dbReference>
<dbReference type="InterPro" id="IPR009072">
    <property type="entry name" value="Histone-fold"/>
</dbReference>
<keyword evidence="6" id="KW-0544">Nucleosome core</keyword>
<evidence type="ECO:0000256" key="3">
    <source>
        <dbReference type="ARBA" id="ARBA00010691"/>
    </source>
</evidence>
<dbReference type="GO" id="GO:0046982">
    <property type="term" value="F:protein heterodimerization activity"/>
    <property type="evidence" value="ECO:0007669"/>
    <property type="project" value="InterPro"/>
</dbReference>
<dbReference type="FunFam" id="1.10.20.10:FF:000165">
    <property type="entry name" value="Histone H2A"/>
    <property type="match status" value="1"/>
</dbReference>
<protein>
    <recommendedName>
        <fullName evidence="6">Histone H2A</fullName>
    </recommendedName>
</protein>
<dbReference type="GO" id="GO:0003677">
    <property type="term" value="F:DNA binding"/>
    <property type="evidence" value="ECO:0007669"/>
    <property type="project" value="UniProtKB-KW"/>
</dbReference>
<keyword evidence="5 6" id="KW-0539">Nucleus</keyword>
<dbReference type="Gene3D" id="1.10.20.10">
    <property type="entry name" value="Histone, subunit A"/>
    <property type="match status" value="1"/>
</dbReference>
<reference evidence="8" key="1">
    <citation type="journal article" date="2020" name="Nat. Commun.">
        <title>Genome assembly of wild tea tree DASZ reveals pedigree and selection history of tea varieties.</title>
        <authorList>
            <person name="Zhang W."/>
            <person name="Zhang Y."/>
            <person name="Qiu H."/>
            <person name="Guo Y."/>
            <person name="Wan H."/>
            <person name="Zhang X."/>
            <person name="Scossa F."/>
            <person name="Alseekh S."/>
            <person name="Zhang Q."/>
            <person name="Wang P."/>
            <person name="Xu L."/>
            <person name="Schmidt M.H."/>
            <person name="Jia X."/>
            <person name="Li D."/>
            <person name="Zhu A."/>
            <person name="Guo F."/>
            <person name="Chen W."/>
            <person name="Ni D."/>
            <person name="Usadel B."/>
            <person name="Fernie A.R."/>
            <person name="Wen W."/>
        </authorList>
    </citation>
    <scope>NUCLEOTIDE SEQUENCE [LARGE SCALE GENOMIC DNA]</scope>
    <source>
        <strain evidence="8">cv. G240</strain>
    </source>
</reference>
<evidence type="ECO:0000256" key="4">
    <source>
        <dbReference type="ARBA" id="ARBA00022454"/>
    </source>
</evidence>
<evidence type="ECO:0000256" key="6">
    <source>
        <dbReference type="RuleBase" id="RU003767"/>
    </source>
</evidence>
<dbReference type="PANTHER" id="PTHR23430">
    <property type="entry name" value="HISTONE H2A"/>
    <property type="match status" value="1"/>
</dbReference>
<proteinExistence type="inferred from homology"/>
<dbReference type="InterPro" id="IPR002119">
    <property type="entry name" value="Histone_H2A"/>
</dbReference>
<keyword evidence="4 6" id="KW-0158">Chromosome</keyword>
<organism evidence="7 8">
    <name type="scientific">Camellia sinensis</name>
    <name type="common">Tea plant</name>
    <name type="synonym">Thea sinensis</name>
    <dbReference type="NCBI Taxonomy" id="4442"/>
    <lineage>
        <taxon>Eukaryota</taxon>
        <taxon>Viridiplantae</taxon>
        <taxon>Streptophyta</taxon>
        <taxon>Embryophyta</taxon>
        <taxon>Tracheophyta</taxon>
        <taxon>Spermatophyta</taxon>
        <taxon>Magnoliopsida</taxon>
        <taxon>eudicotyledons</taxon>
        <taxon>Gunneridae</taxon>
        <taxon>Pentapetalae</taxon>
        <taxon>asterids</taxon>
        <taxon>Ericales</taxon>
        <taxon>Theaceae</taxon>
        <taxon>Camellia</taxon>
    </lineage>
</organism>